<sequence length="279" mass="31285">MVKDQAYYANGYNKSISAIHALRTVESNVSYVLDVLKPNFKVLDVGSGPGTITVDFGANYLTEGGSIIGVEPTPEILEDAEAYKKKYSEEHGKNLDNVSFQKGSIYKLPFEDNSFDLVHAHQVFLHLQDPVAGLKELKRVAKQGGFVCVKDGDIESTLIYPEEYEKLRDIYVLKAKNSGYTDPRAGRKLRGRAIEAGYEPANIKTTVSNRVFGDDQDTKKLMGKLLIDRAKNGGEEFYPDDLERSKRVREESIELLTKFTNDITSLDVSSSFQIIYHKN</sequence>
<dbReference type="InterPro" id="IPR029063">
    <property type="entry name" value="SAM-dependent_MTases_sf"/>
</dbReference>
<dbReference type="AlphaFoldDB" id="G3AIJ6"/>
<dbReference type="Pfam" id="PF13847">
    <property type="entry name" value="Methyltransf_31"/>
    <property type="match status" value="1"/>
</dbReference>
<dbReference type="InterPro" id="IPR025714">
    <property type="entry name" value="Methyltranfer_dom"/>
</dbReference>
<dbReference type="eggNOG" id="KOG1269">
    <property type="taxonomic scope" value="Eukaryota"/>
</dbReference>
<gene>
    <name evidence="2" type="ORF">SPAPADRAFT_59079</name>
</gene>
<dbReference type="OrthoDB" id="10017101at2759"/>
<accession>G3AIJ6</accession>
<dbReference type="STRING" id="619300.G3AIJ6"/>
<protein>
    <recommendedName>
        <fullName evidence="1">Methyltransferase domain-containing protein</fullName>
    </recommendedName>
</protein>
<proteinExistence type="predicted"/>
<dbReference type="EMBL" id="GL996500">
    <property type="protein sequence ID" value="EGW33711.1"/>
    <property type="molecule type" value="Genomic_DNA"/>
</dbReference>
<evidence type="ECO:0000259" key="1">
    <source>
        <dbReference type="Pfam" id="PF13847"/>
    </source>
</evidence>
<dbReference type="PANTHER" id="PTHR43591">
    <property type="entry name" value="METHYLTRANSFERASE"/>
    <property type="match status" value="1"/>
</dbReference>
<dbReference type="Proteomes" id="UP000000709">
    <property type="component" value="Unassembled WGS sequence"/>
</dbReference>
<keyword evidence="3" id="KW-1185">Reference proteome</keyword>
<dbReference type="SUPFAM" id="SSF53335">
    <property type="entry name" value="S-adenosyl-L-methionine-dependent methyltransferases"/>
    <property type="match status" value="1"/>
</dbReference>
<dbReference type="RefSeq" id="XP_007373295.1">
    <property type="nucleotide sequence ID" value="XM_007373233.1"/>
</dbReference>
<dbReference type="PANTHER" id="PTHR43591:SF24">
    <property type="entry name" value="2-METHOXY-6-POLYPRENYL-1,4-BENZOQUINOL METHYLASE, MITOCHONDRIAL"/>
    <property type="match status" value="1"/>
</dbReference>
<dbReference type="HOGENOM" id="CLU_057148_2_0_1"/>
<dbReference type="InParanoid" id="G3AIJ6"/>
<dbReference type="CDD" id="cd02440">
    <property type="entry name" value="AdoMet_MTases"/>
    <property type="match status" value="1"/>
</dbReference>
<organism evidence="3">
    <name type="scientific">Spathaspora passalidarum (strain NRRL Y-27907 / 11-Y1)</name>
    <dbReference type="NCBI Taxonomy" id="619300"/>
    <lineage>
        <taxon>Eukaryota</taxon>
        <taxon>Fungi</taxon>
        <taxon>Dikarya</taxon>
        <taxon>Ascomycota</taxon>
        <taxon>Saccharomycotina</taxon>
        <taxon>Pichiomycetes</taxon>
        <taxon>Debaryomycetaceae</taxon>
        <taxon>Spathaspora</taxon>
    </lineage>
</organism>
<dbReference type="GO" id="GO:0008168">
    <property type="term" value="F:methyltransferase activity"/>
    <property type="evidence" value="ECO:0007669"/>
    <property type="project" value="TreeGrafter"/>
</dbReference>
<dbReference type="GeneID" id="18872761"/>
<name>G3AIJ6_SPAPN</name>
<evidence type="ECO:0000313" key="2">
    <source>
        <dbReference type="EMBL" id="EGW33711.1"/>
    </source>
</evidence>
<feature type="domain" description="Methyltransferase" evidence="1">
    <location>
        <begin position="37"/>
        <end position="163"/>
    </location>
</feature>
<reference evidence="2 3" key="1">
    <citation type="journal article" date="2011" name="Proc. Natl. Acad. Sci. U.S.A.">
        <title>Comparative genomics of xylose-fermenting fungi for enhanced biofuel production.</title>
        <authorList>
            <person name="Wohlbach D.J."/>
            <person name="Kuo A."/>
            <person name="Sato T.K."/>
            <person name="Potts K.M."/>
            <person name="Salamov A.A."/>
            <person name="LaButti K.M."/>
            <person name="Sun H."/>
            <person name="Clum A."/>
            <person name="Pangilinan J.L."/>
            <person name="Lindquist E.A."/>
            <person name="Lucas S."/>
            <person name="Lapidus A."/>
            <person name="Jin M."/>
            <person name="Gunawan C."/>
            <person name="Balan V."/>
            <person name="Dale B.E."/>
            <person name="Jeffries T.W."/>
            <person name="Zinkel R."/>
            <person name="Barry K.W."/>
            <person name="Grigoriev I.V."/>
            <person name="Gasch A.P."/>
        </authorList>
    </citation>
    <scope>NUCLEOTIDE SEQUENCE [LARGE SCALE GENOMIC DNA]</scope>
    <source>
        <strain evidence="3">NRRL Y-27907 / 11-Y1</strain>
    </source>
</reference>
<evidence type="ECO:0000313" key="3">
    <source>
        <dbReference type="Proteomes" id="UP000000709"/>
    </source>
</evidence>
<dbReference type="KEGG" id="spaa:SPAPADRAFT_59079"/>
<dbReference type="Gene3D" id="3.40.50.150">
    <property type="entry name" value="Vaccinia Virus protein VP39"/>
    <property type="match status" value="1"/>
</dbReference>
<dbReference type="OMA" id="MIHVWAR"/>